<accession>A0A852YUV4</accession>
<keyword evidence="1" id="KW-0805">Transcription regulation</keyword>
<evidence type="ECO:0000256" key="4">
    <source>
        <dbReference type="PROSITE-ProRule" id="PRU00335"/>
    </source>
</evidence>
<dbReference type="Pfam" id="PF00440">
    <property type="entry name" value="TetR_N"/>
    <property type="match status" value="1"/>
</dbReference>
<gene>
    <name evidence="7" type="ORF">FHR84_002259</name>
</gene>
<evidence type="ECO:0000256" key="5">
    <source>
        <dbReference type="SAM" id="MobiDB-lite"/>
    </source>
</evidence>
<dbReference type="EMBL" id="JACBYW010000003">
    <property type="protein sequence ID" value="NYH78934.1"/>
    <property type="molecule type" value="Genomic_DNA"/>
</dbReference>
<dbReference type="PANTHER" id="PTHR30055:SF158">
    <property type="entry name" value="POSSIBLE TRANSCRIPTIONAL REGULATORY PROTEIN (PROBABLY TETR-FAMILY)"/>
    <property type="match status" value="1"/>
</dbReference>
<dbReference type="RefSeq" id="WP_179535349.1">
    <property type="nucleotide sequence ID" value="NZ_JACBYW010000003.1"/>
</dbReference>
<sequence length="225" mass="25777">MQDARHPRAERSGPPARPRSRRLPREVRERQILDAAVQVFAQHGYHEAAMDEISEVAEISKPMIYTYLGSKEELFVACIRREANRLIDSIGQAVEANLSPDEQLWRGLRAFFEYANENRASWTVLHRQASTQGQPFTAELSEWRQRALNLVTALLARASGTDEQPVPHEQMQPFAAALVGAGESMLDWWIDHPEYTADALSMRLMNLVWMGFGDMVQGRRWKPYE</sequence>
<keyword evidence="8" id="KW-1185">Reference proteome</keyword>
<dbReference type="PANTHER" id="PTHR30055">
    <property type="entry name" value="HTH-TYPE TRANSCRIPTIONAL REGULATOR RUTR"/>
    <property type="match status" value="1"/>
</dbReference>
<evidence type="ECO:0000256" key="3">
    <source>
        <dbReference type="ARBA" id="ARBA00023163"/>
    </source>
</evidence>
<evidence type="ECO:0000256" key="1">
    <source>
        <dbReference type="ARBA" id="ARBA00023015"/>
    </source>
</evidence>
<dbReference type="GO" id="GO:0000976">
    <property type="term" value="F:transcription cis-regulatory region binding"/>
    <property type="evidence" value="ECO:0007669"/>
    <property type="project" value="TreeGrafter"/>
</dbReference>
<dbReference type="InterPro" id="IPR054129">
    <property type="entry name" value="DesT_TetR_C"/>
</dbReference>
<evidence type="ECO:0000313" key="7">
    <source>
        <dbReference type="EMBL" id="NYH78934.1"/>
    </source>
</evidence>
<dbReference type="Proteomes" id="UP000548304">
    <property type="component" value="Unassembled WGS sequence"/>
</dbReference>
<dbReference type="PROSITE" id="PS50977">
    <property type="entry name" value="HTH_TETR_2"/>
    <property type="match status" value="1"/>
</dbReference>
<dbReference type="GO" id="GO:0003700">
    <property type="term" value="F:DNA-binding transcription factor activity"/>
    <property type="evidence" value="ECO:0007669"/>
    <property type="project" value="TreeGrafter"/>
</dbReference>
<dbReference type="InterPro" id="IPR009057">
    <property type="entry name" value="Homeodomain-like_sf"/>
</dbReference>
<evidence type="ECO:0000259" key="6">
    <source>
        <dbReference type="PROSITE" id="PS50977"/>
    </source>
</evidence>
<feature type="compositionally biased region" description="Basic and acidic residues" evidence="5">
    <location>
        <begin position="1"/>
        <end position="11"/>
    </location>
</feature>
<feature type="DNA-binding region" description="H-T-H motif" evidence="4">
    <location>
        <begin position="49"/>
        <end position="68"/>
    </location>
</feature>
<dbReference type="Pfam" id="PF21943">
    <property type="entry name" value="TetR_C_46"/>
    <property type="match status" value="1"/>
</dbReference>
<comment type="caution">
    <text evidence="7">The sequence shown here is derived from an EMBL/GenBank/DDBJ whole genome shotgun (WGS) entry which is preliminary data.</text>
</comment>
<evidence type="ECO:0000256" key="2">
    <source>
        <dbReference type="ARBA" id="ARBA00023125"/>
    </source>
</evidence>
<keyword evidence="2 4" id="KW-0238">DNA-binding</keyword>
<reference evidence="7 8" key="1">
    <citation type="submission" date="2020-07" db="EMBL/GenBank/DDBJ databases">
        <title>Genomic Encyclopedia of Type Strains, Phase III (KMG-III): the genomes of soil and plant-associated and newly described type strains.</title>
        <authorList>
            <person name="Whitman W."/>
        </authorList>
    </citation>
    <scope>NUCLEOTIDE SEQUENCE [LARGE SCALE GENOMIC DNA]</scope>
    <source>
        <strain evidence="7 8">CECT 8576</strain>
    </source>
</reference>
<dbReference type="AlphaFoldDB" id="A0A852YUV4"/>
<feature type="domain" description="HTH tetR-type" evidence="6">
    <location>
        <begin position="26"/>
        <end position="86"/>
    </location>
</feature>
<name>A0A852YUV4_9ACTN</name>
<dbReference type="SUPFAM" id="SSF48498">
    <property type="entry name" value="Tetracyclin repressor-like, C-terminal domain"/>
    <property type="match status" value="1"/>
</dbReference>
<dbReference type="Gene3D" id="1.10.357.10">
    <property type="entry name" value="Tetracycline Repressor, domain 2"/>
    <property type="match status" value="1"/>
</dbReference>
<keyword evidence="3" id="KW-0804">Transcription</keyword>
<dbReference type="InterPro" id="IPR036271">
    <property type="entry name" value="Tet_transcr_reg_TetR-rel_C_sf"/>
</dbReference>
<feature type="region of interest" description="Disordered" evidence="5">
    <location>
        <begin position="1"/>
        <end position="24"/>
    </location>
</feature>
<proteinExistence type="predicted"/>
<dbReference type="PRINTS" id="PR00455">
    <property type="entry name" value="HTHTETR"/>
</dbReference>
<evidence type="ECO:0000313" key="8">
    <source>
        <dbReference type="Proteomes" id="UP000548304"/>
    </source>
</evidence>
<dbReference type="SUPFAM" id="SSF46689">
    <property type="entry name" value="Homeodomain-like"/>
    <property type="match status" value="1"/>
</dbReference>
<protein>
    <submittedName>
        <fullName evidence="7">AcrR family transcriptional regulator</fullName>
    </submittedName>
</protein>
<dbReference type="FunFam" id="1.10.10.60:FF:000141">
    <property type="entry name" value="TetR family transcriptional regulator"/>
    <property type="match status" value="1"/>
</dbReference>
<organism evidence="7 8">
    <name type="scientific">Actinopolyspora biskrensis</name>
    <dbReference type="NCBI Taxonomy" id="1470178"/>
    <lineage>
        <taxon>Bacteria</taxon>
        <taxon>Bacillati</taxon>
        <taxon>Actinomycetota</taxon>
        <taxon>Actinomycetes</taxon>
        <taxon>Actinopolysporales</taxon>
        <taxon>Actinopolysporaceae</taxon>
        <taxon>Actinopolyspora</taxon>
    </lineage>
</organism>
<dbReference type="GO" id="GO:0045892">
    <property type="term" value="P:negative regulation of DNA-templated transcription"/>
    <property type="evidence" value="ECO:0007669"/>
    <property type="project" value="UniProtKB-ARBA"/>
</dbReference>
<dbReference type="InterPro" id="IPR050109">
    <property type="entry name" value="HTH-type_TetR-like_transc_reg"/>
</dbReference>
<dbReference type="InterPro" id="IPR001647">
    <property type="entry name" value="HTH_TetR"/>
</dbReference>